<keyword evidence="7 8" id="KW-0604">Photosystem II</keyword>
<proteinExistence type="inferred from homology"/>
<dbReference type="HAMAP" id="MF_00717">
    <property type="entry name" value="PSII_PsbY"/>
    <property type="match status" value="1"/>
</dbReference>
<evidence type="ECO:0000256" key="2">
    <source>
        <dbReference type="ARBA" id="ARBA00022531"/>
    </source>
</evidence>
<geneLocation type="plastid" evidence="9"/>
<protein>
    <recommendedName>
        <fullName evidence="8">Photosystem II reaction center protein Y</fullName>
    </recommendedName>
</protein>
<feature type="topological domain" description="Lumenal" evidence="8">
    <location>
        <begin position="1"/>
        <end position="4"/>
    </location>
</feature>
<keyword evidence="5 8" id="KW-0793">Thylakoid</keyword>
<keyword evidence="4 8" id="KW-1133">Transmembrane helix</keyword>
<sequence>MDMRILIVLIPVLAAASWALYNIGRAALQQLGRLLSNRG</sequence>
<evidence type="ECO:0000256" key="5">
    <source>
        <dbReference type="ARBA" id="ARBA00023078"/>
    </source>
</evidence>
<comment type="subcellular location">
    <subcellularLocation>
        <location evidence="8">Cellular thylakoid membrane</location>
        <topology evidence="8">Single-pass membrane protein</topology>
    </subcellularLocation>
    <subcellularLocation>
        <location evidence="1">Membrane</location>
    </subcellularLocation>
</comment>
<comment type="function">
    <text evidence="8">Loosely associated component of the core of photosystem II (PSII). PSII is a light-driven water plastoquinone oxidoreductase, using light energy to abstract electrons from H(2)O, generating a proton gradient subsequently used for ATP formation.</text>
</comment>
<reference evidence="9" key="1">
    <citation type="journal article" date="2023" name="J. Phycol.">
        <title>Revised classification of the Cyanidiophyceae based on plastid genome data with descriptions of the Cavernulicolales ord. nov. and Galdieriales ord. nov. (Rhodophyta).</title>
        <authorList>
            <person name="Park S.I."/>
            <person name="Cho C.H."/>
            <person name="Ciniglia C."/>
            <person name="Huang T.Y."/>
            <person name="Liu S.L."/>
            <person name="Bustamante D.E."/>
            <person name="Calderon M.S."/>
            <person name="Mansilla A."/>
            <person name="McDermott T."/>
            <person name="Andersen R.A."/>
            <person name="Yoon H.S."/>
        </authorList>
    </citation>
    <scope>NUCLEOTIDE SEQUENCE</scope>
</reference>
<evidence type="ECO:0000256" key="1">
    <source>
        <dbReference type="ARBA" id="ARBA00004370"/>
    </source>
</evidence>
<feature type="topological domain" description="Lumenal" evidence="8">
    <location>
        <begin position="24"/>
        <end position="39"/>
    </location>
</feature>
<evidence type="ECO:0000256" key="8">
    <source>
        <dbReference type="HAMAP-Rule" id="MF_00717"/>
    </source>
</evidence>
<dbReference type="GO" id="GO:0030145">
    <property type="term" value="F:manganese ion binding"/>
    <property type="evidence" value="ECO:0007669"/>
    <property type="project" value="InterPro"/>
</dbReference>
<dbReference type="Pfam" id="PF06298">
    <property type="entry name" value="PsbY"/>
    <property type="match status" value="1"/>
</dbReference>
<evidence type="ECO:0000256" key="6">
    <source>
        <dbReference type="ARBA" id="ARBA00023136"/>
    </source>
</evidence>
<keyword evidence="3 8" id="KW-0812">Transmembrane</keyword>
<evidence type="ECO:0000256" key="4">
    <source>
        <dbReference type="ARBA" id="ARBA00022989"/>
    </source>
</evidence>
<accession>A0A9Y1I243</accession>
<dbReference type="AlphaFoldDB" id="A0A9Y1I243"/>
<evidence type="ECO:0000256" key="7">
    <source>
        <dbReference type="ARBA" id="ARBA00023276"/>
    </source>
</evidence>
<evidence type="ECO:0000256" key="3">
    <source>
        <dbReference type="ARBA" id="ARBA00022692"/>
    </source>
</evidence>
<comment type="subunit">
    <text evidence="8">PSII is composed of 1 copy each of membrane proteins PsbA, PsbB, PsbC, PsbD, PsbE, PsbF, PsbH, PsbI, PsbJ, PsbK, PsbL, PsbM, PsbT, PsbY, PsbZ, Psb30/Ycf12, at least 3 peripheral proteins of the oxygen-evolving complex and a large number of cofactors. It forms dimeric complexes.</text>
</comment>
<dbReference type="GO" id="GO:0042651">
    <property type="term" value="C:thylakoid membrane"/>
    <property type="evidence" value="ECO:0007669"/>
    <property type="project" value="UniProtKB-UniRule"/>
</dbReference>
<dbReference type="InterPro" id="IPR009388">
    <property type="entry name" value="PSII_PsbY"/>
</dbReference>
<keyword evidence="6 8" id="KW-0472">Membrane</keyword>
<dbReference type="EMBL" id="OP616811">
    <property type="protein sequence ID" value="WDA98853.1"/>
    <property type="molecule type" value="Genomic_DNA"/>
</dbReference>
<keyword evidence="9" id="KW-0934">Plastid</keyword>
<gene>
    <name evidence="8 9" type="primary">psbY</name>
    <name evidence="9" type="ORF">SCTW_071</name>
</gene>
<dbReference type="GO" id="GO:0015979">
    <property type="term" value="P:photosynthesis"/>
    <property type="evidence" value="ECO:0007669"/>
    <property type="project" value="UniProtKB-UniRule"/>
</dbReference>
<comment type="similarity">
    <text evidence="8">Belongs to the PsbY family.</text>
</comment>
<keyword evidence="2 8" id="KW-0602">Photosynthesis</keyword>
<evidence type="ECO:0000313" key="9">
    <source>
        <dbReference type="EMBL" id="WDA98853.1"/>
    </source>
</evidence>
<dbReference type="NCBIfam" id="NF009711">
    <property type="entry name" value="PRK13240.1"/>
    <property type="match status" value="1"/>
</dbReference>
<dbReference type="GO" id="GO:0009523">
    <property type="term" value="C:photosystem II"/>
    <property type="evidence" value="ECO:0007669"/>
    <property type="project" value="UniProtKB-KW"/>
</dbReference>
<organism evidence="9">
    <name type="scientific">Sciadococcus taiwanensis</name>
    <dbReference type="NCBI Taxonomy" id="3028030"/>
    <lineage>
        <taxon>Eukaryota</taxon>
        <taxon>Rhodophyta</taxon>
        <taxon>Bangiophyceae</taxon>
        <taxon>Cavernulicolales</taxon>
        <taxon>Cavernulicolaceae</taxon>
        <taxon>Sciadococcus</taxon>
    </lineage>
</organism>
<name>A0A9Y1I243_9RHOD</name>